<organism evidence="1 2">
    <name type="scientific">Dreissena polymorpha</name>
    <name type="common">Zebra mussel</name>
    <name type="synonym">Mytilus polymorpha</name>
    <dbReference type="NCBI Taxonomy" id="45954"/>
    <lineage>
        <taxon>Eukaryota</taxon>
        <taxon>Metazoa</taxon>
        <taxon>Spiralia</taxon>
        <taxon>Lophotrochozoa</taxon>
        <taxon>Mollusca</taxon>
        <taxon>Bivalvia</taxon>
        <taxon>Autobranchia</taxon>
        <taxon>Heteroconchia</taxon>
        <taxon>Euheterodonta</taxon>
        <taxon>Imparidentia</taxon>
        <taxon>Neoheterodontei</taxon>
        <taxon>Myida</taxon>
        <taxon>Dreissenoidea</taxon>
        <taxon>Dreissenidae</taxon>
        <taxon>Dreissena</taxon>
    </lineage>
</organism>
<comment type="caution">
    <text evidence="1">The sequence shown here is derived from an EMBL/GenBank/DDBJ whole genome shotgun (WGS) entry which is preliminary data.</text>
</comment>
<name>A0A9D4IJW5_DREPO</name>
<proteinExistence type="predicted"/>
<accession>A0A9D4IJW5</accession>
<gene>
    <name evidence="1" type="ORF">DPMN_178455</name>
</gene>
<evidence type="ECO:0000313" key="2">
    <source>
        <dbReference type="Proteomes" id="UP000828390"/>
    </source>
</evidence>
<dbReference type="Proteomes" id="UP000828390">
    <property type="component" value="Unassembled WGS sequence"/>
</dbReference>
<dbReference type="EMBL" id="JAIWYP010000009">
    <property type="protein sequence ID" value="KAH3777020.1"/>
    <property type="molecule type" value="Genomic_DNA"/>
</dbReference>
<dbReference type="AlphaFoldDB" id="A0A9D4IJW5"/>
<evidence type="ECO:0000313" key="1">
    <source>
        <dbReference type="EMBL" id="KAH3777020.1"/>
    </source>
</evidence>
<protein>
    <submittedName>
        <fullName evidence="1">Uncharacterized protein</fullName>
    </submittedName>
</protein>
<keyword evidence="2" id="KW-1185">Reference proteome</keyword>
<reference evidence="1" key="1">
    <citation type="journal article" date="2019" name="bioRxiv">
        <title>The Genome of the Zebra Mussel, Dreissena polymorpha: A Resource for Invasive Species Research.</title>
        <authorList>
            <person name="McCartney M.A."/>
            <person name="Auch B."/>
            <person name="Kono T."/>
            <person name="Mallez S."/>
            <person name="Zhang Y."/>
            <person name="Obille A."/>
            <person name="Becker A."/>
            <person name="Abrahante J.E."/>
            <person name="Garbe J."/>
            <person name="Badalamenti J.P."/>
            <person name="Herman A."/>
            <person name="Mangelson H."/>
            <person name="Liachko I."/>
            <person name="Sullivan S."/>
            <person name="Sone E.D."/>
            <person name="Koren S."/>
            <person name="Silverstein K.A.T."/>
            <person name="Beckman K.B."/>
            <person name="Gohl D.M."/>
        </authorList>
    </citation>
    <scope>NUCLEOTIDE SEQUENCE</scope>
    <source>
        <strain evidence="1">Duluth1</strain>
        <tissue evidence="1">Whole animal</tissue>
    </source>
</reference>
<reference evidence="1" key="2">
    <citation type="submission" date="2020-11" db="EMBL/GenBank/DDBJ databases">
        <authorList>
            <person name="McCartney M.A."/>
            <person name="Auch B."/>
            <person name="Kono T."/>
            <person name="Mallez S."/>
            <person name="Becker A."/>
            <person name="Gohl D.M."/>
            <person name="Silverstein K.A.T."/>
            <person name="Koren S."/>
            <person name="Bechman K.B."/>
            <person name="Herman A."/>
            <person name="Abrahante J.E."/>
            <person name="Garbe J."/>
        </authorList>
    </citation>
    <scope>NUCLEOTIDE SEQUENCE</scope>
    <source>
        <strain evidence="1">Duluth1</strain>
        <tissue evidence="1">Whole animal</tissue>
    </source>
</reference>
<sequence length="130" mass="14494">MESTVTPDITTSRQCHVESKSYPADVASKVVEAVDTKPPNTWLLEPESFRKDRSRSPETIPQVKLKSVDIVVDKIAPVNAVTCSNCINDLNAYCSDSITDLVSGDKEIRTYIKSCNQSEIERHMTQSETM</sequence>